<sequence length="156" mass="16686">MDWRRLHSLFHPPDAVDKGRCTMLTQSNLGKTLLVASALGAGLGSMPALAAQSEPVVVYGQQDENTRTERVSFADLNLAKAKDARKLHFRVASAVKRVCLYDTAQMGLRDAGYGRCSSGAWTMAKPQIAQAIARDQEIALNGSSSIAAVAITIAAR</sequence>
<accession>A0A418Q316</accession>
<comment type="caution">
    <text evidence="1">The sequence shown here is derived from an EMBL/GenBank/DDBJ whole genome shotgun (WGS) entry which is preliminary data.</text>
</comment>
<organism evidence="1 2">
    <name type="scientific">Sphingomonas edaphi</name>
    <dbReference type="NCBI Taxonomy" id="2315689"/>
    <lineage>
        <taxon>Bacteria</taxon>
        <taxon>Pseudomonadati</taxon>
        <taxon>Pseudomonadota</taxon>
        <taxon>Alphaproteobacteria</taxon>
        <taxon>Sphingomonadales</taxon>
        <taxon>Sphingomonadaceae</taxon>
        <taxon>Sphingomonas</taxon>
    </lineage>
</organism>
<keyword evidence="2" id="KW-1185">Reference proteome</keyword>
<gene>
    <name evidence="1" type="ORF">D3M59_04625</name>
</gene>
<dbReference type="NCBIfam" id="TIGR04433">
    <property type="entry name" value="UrcA_uranyl"/>
    <property type="match status" value="1"/>
</dbReference>
<protein>
    <submittedName>
        <fullName evidence="1">UrcA family protein</fullName>
    </submittedName>
</protein>
<proteinExistence type="predicted"/>
<dbReference type="Proteomes" id="UP000285023">
    <property type="component" value="Unassembled WGS sequence"/>
</dbReference>
<dbReference type="EMBL" id="QXTF01000001">
    <property type="protein sequence ID" value="RIX32251.1"/>
    <property type="molecule type" value="Genomic_DNA"/>
</dbReference>
<evidence type="ECO:0000313" key="1">
    <source>
        <dbReference type="EMBL" id="RIX32251.1"/>
    </source>
</evidence>
<reference evidence="1 2" key="1">
    <citation type="submission" date="2018-09" db="EMBL/GenBank/DDBJ databases">
        <title>Sphingomonas sp. DAC4.</title>
        <authorList>
            <person name="Seo T."/>
        </authorList>
    </citation>
    <scope>NUCLEOTIDE SEQUENCE [LARGE SCALE GENOMIC DNA]</scope>
    <source>
        <strain evidence="1 2">DAC4</strain>
    </source>
</reference>
<evidence type="ECO:0000313" key="2">
    <source>
        <dbReference type="Proteomes" id="UP000285023"/>
    </source>
</evidence>
<dbReference type="AlphaFoldDB" id="A0A418Q316"/>
<name>A0A418Q316_9SPHN</name>
<dbReference type="InterPro" id="IPR030972">
    <property type="entry name" value="UrcA_uranyl"/>
</dbReference>